<organism evidence="2 3">
    <name type="scientific">Nitrososphaera viennensis EN76</name>
    <dbReference type="NCBI Taxonomy" id="926571"/>
    <lineage>
        <taxon>Archaea</taxon>
        <taxon>Nitrososphaerota</taxon>
        <taxon>Nitrososphaeria</taxon>
        <taxon>Nitrososphaerales</taxon>
        <taxon>Nitrososphaeraceae</taxon>
        <taxon>Nitrososphaera</taxon>
    </lineage>
</organism>
<dbReference type="HOGENOM" id="CLU_1912410_0_0_2"/>
<keyword evidence="1" id="KW-0472">Membrane</keyword>
<proteinExistence type="predicted"/>
<protein>
    <recommendedName>
        <fullName evidence="4">Transmembrane protein</fullName>
    </recommendedName>
</protein>
<dbReference type="STRING" id="926571.NVIE_1836"/>
<feature type="transmembrane region" description="Helical" evidence="1">
    <location>
        <begin position="20"/>
        <end position="40"/>
    </location>
</feature>
<dbReference type="EMBL" id="CP007536">
    <property type="protein sequence ID" value="AIC16052.1"/>
    <property type="molecule type" value="Genomic_DNA"/>
</dbReference>
<keyword evidence="1" id="KW-1133">Transmembrane helix</keyword>
<name>A0A060HSB6_9ARCH</name>
<evidence type="ECO:0000313" key="2">
    <source>
        <dbReference type="EMBL" id="AIC16052.1"/>
    </source>
</evidence>
<dbReference type="KEGG" id="nvn:NVIE_1836"/>
<dbReference type="Proteomes" id="UP000027093">
    <property type="component" value="Chromosome"/>
</dbReference>
<evidence type="ECO:0008006" key="4">
    <source>
        <dbReference type="Google" id="ProtNLM"/>
    </source>
</evidence>
<evidence type="ECO:0000256" key="1">
    <source>
        <dbReference type="SAM" id="Phobius"/>
    </source>
</evidence>
<reference evidence="2 3" key="1">
    <citation type="journal article" date="2014" name="Int. J. Syst. Evol. Microbiol.">
        <title>Nitrososphaera viennensis gen. nov., sp. nov., an aerobic and mesophilic, ammonia-oxidizing archaeon from soil and a member of the archaeal phylum Thaumarchaeota.</title>
        <authorList>
            <person name="Stieglmeier M."/>
            <person name="Klingl A."/>
            <person name="Alves R.J."/>
            <person name="Rittmann S.K."/>
            <person name="Melcher M."/>
            <person name="Leisch N."/>
            <person name="Schleper C."/>
        </authorList>
    </citation>
    <scope>NUCLEOTIDE SEQUENCE [LARGE SCALE GENOMIC DNA]</scope>
    <source>
        <strain evidence="2">EN76</strain>
    </source>
</reference>
<evidence type="ECO:0000313" key="3">
    <source>
        <dbReference type="Proteomes" id="UP000027093"/>
    </source>
</evidence>
<keyword evidence="3" id="KW-1185">Reference proteome</keyword>
<sequence>MAEVGYSSVIPNLSFDGEEFLVVVVVVVVVVVGTAGPGFWEIPTTSITGIDATSVAATSTKISRLRIFAGWGDDDDDDDNSRFIRLPILFVPASSSLTTTVCSPLGFFAVYLHSAALTVRFRQRIYHQTCQY</sequence>
<accession>A0A060HSB6</accession>
<keyword evidence="1" id="KW-0812">Transmembrane</keyword>
<dbReference type="AlphaFoldDB" id="A0A060HSB6"/>
<gene>
    <name evidence="2" type="ORF">NVIE_1836</name>
</gene>